<reference evidence="5" key="1">
    <citation type="submission" date="2011-12" db="EMBL/GenBank/DDBJ databases">
        <title>The Draft Genome of Lepisosteus oculatus.</title>
        <authorList>
            <consortium name="The Broad Institute Genome Assembly &amp; Analysis Group"/>
            <consortium name="Computational R&amp;D Group"/>
            <consortium name="and Sequencing Platform"/>
            <person name="Di Palma F."/>
            <person name="Alfoldi J."/>
            <person name="Johnson J."/>
            <person name="Berlin A."/>
            <person name="Gnerre S."/>
            <person name="Jaffe D."/>
            <person name="MacCallum I."/>
            <person name="Young S."/>
            <person name="Walker B.J."/>
            <person name="Lander E.S."/>
            <person name="Lindblad-Toh K."/>
        </authorList>
    </citation>
    <scope>NUCLEOTIDE SEQUENCE [LARGE SCALE GENOMIC DNA]</scope>
</reference>
<dbReference type="Pfam" id="PF15739">
    <property type="entry name" value="TSNAXIP1_N"/>
    <property type="match status" value="1"/>
</dbReference>
<dbReference type="OMA" id="QEGLWKF"/>
<organism evidence="4 5">
    <name type="scientific">Lepisosteus oculatus</name>
    <name type="common">Spotted gar</name>
    <dbReference type="NCBI Taxonomy" id="7918"/>
    <lineage>
        <taxon>Eukaryota</taxon>
        <taxon>Metazoa</taxon>
        <taxon>Chordata</taxon>
        <taxon>Craniata</taxon>
        <taxon>Vertebrata</taxon>
        <taxon>Euteleostomi</taxon>
        <taxon>Actinopterygii</taxon>
        <taxon>Neopterygii</taxon>
        <taxon>Holostei</taxon>
        <taxon>Semionotiformes</taxon>
        <taxon>Lepisosteidae</taxon>
        <taxon>Lepisosteus</taxon>
    </lineage>
</organism>
<sequence length="462" mass="52831">MWADQEERKLRSNVLSKTRKELLQGLEKAHKADILAYSSGHLNHDNLCKLPVQKANGPIWESSKTPDLKKTLSPRRLKTSEASVRRMKDALMDFTVKTASVADRWRAQTPRSEEPCLSAAASASHLQVDSKDKLRGSLDPAELLLFKPPGMRSDGTRSAQNPDCYQLTQSHHAGLTKKEQFRLMQELEKVVLKKQDMKERHVLSGHKAAEHLARKLDRELKKLSSTDGPSYSHLKVFSDIFSDVCNGSQVFGELLKEIKMEYDFYLNSLLESQPALQLMPLVEEIQRTQSQFVMTQDVELATEEVLRLGETAKRALEENEQLRNELQIEVSKPGSLDENEIHKDNVQTMKHKEITLCTLDHIQHMRYQVWAAWEEVRELEREIKEKMVSTITTGTTERCIRDSKAEVMKLLTSNEHLQQATKDLENGTSKVLGRMKVPDEVQKDLWNKIKTALKENDGLNSQ</sequence>
<dbReference type="OrthoDB" id="10024479at2759"/>
<dbReference type="STRING" id="7918.ENSLOCP00000020403"/>
<evidence type="ECO:0000313" key="5">
    <source>
        <dbReference type="Proteomes" id="UP000018468"/>
    </source>
</evidence>
<protein>
    <submittedName>
        <fullName evidence="4">Chromosome 6 open reading frame 118</fullName>
    </submittedName>
</protein>
<dbReference type="InParanoid" id="W5NIE4"/>
<proteinExistence type="predicted"/>
<keyword evidence="1 2" id="KW-0175">Coiled coil</keyword>
<dbReference type="GeneID" id="102693450"/>
<dbReference type="InterPro" id="IPR032755">
    <property type="entry name" value="TSNAXIP1_N"/>
</dbReference>
<accession>W5NIE4</accession>
<dbReference type="EMBL" id="AHAT01001705">
    <property type="status" value="NOT_ANNOTATED_CDS"/>
    <property type="molecule type" value="Genomic_DNA"/>
</dbReference>
<dbReference type="AlphaFoldDB" id="W5NIE4"/>
<dbReference type="GeneTree" id="ENSGT00390000009877"/>
<reference evidence="4" key="2">
    <citation type="submission" date="2025-08" db="UniProtKB">
        <authorList>
            <consortium name="Ensembl"/>
        </authorList>
    </citation>
    <scope>IDENTIFICATION</scope>
</reference>
<reference evidence="4" key="3">
    <citation type="submission" date="2025-09" db="UniProtKB">
        <authorList>
            <consortium name="Ensembl"/>
        </authorList>
    </citation>
    <scope>IDENTIFICATION</scope>
</reference>
<dbReference type="KEGG" id="loc:102693450"/>
<dbReference type="Ensembl" id="ENSLOCT00000020438.1">
    <property type="protein sequence ID" value="ENSLOCP00000020403.1"/>
    <property type="gene ID" value="ENSLOCG00000016518.1"/>
</dbReference>
<feature type="coiled-coil region" evidence="2">
    <location>
        <begin position="305"/>
        <end position="332"/>
    </location>
</feature>
<feature type="domain" description="Translin-associated factor X-interacting protein 1 N-terminal" evidence="3">
    <location>
        <begin position="214"/>
        <end position="323"/>
    </location>
</feature>
<dbReference type="Proteomes" id="UP000018468">
    <property type="component" value="Linkage group LG16"/>
</dbReference>
<evidence type="ECO:0000256" key="1">
    <source>
        <dbReference type="ARBA" id="ARBA00023054"/>
    </source>
</evidence>
<dbReference type="HOGENOM" id="CLU_040125_0_0_1"/>
<evidence type="ECO:0000259" key="3">
    <source>
        <dbReference type="Pfam" id="PF15739"/>
    </source>
</evidence>
<keyword evidence="5" id="KW-1185">Reference proteome</keyword>
<dbReference type="PANTHER" id="PTHR34916:SF1">
    <property type="entry name" value="GI:13385330"/>
    <property type="match status" value="1"/>
</dbReference>
<dbReference type="eggNOG" id="ENOG502RB3J">
    <property type="taxonomic scope" value="Eukaryota"/>
</dbReference>
<name>W5NIE4_LEPOC</name>
<dbReference type="PANTHER" id="PTHR34916">
    <property type="entry name" value="GI:13385330"/>
    <property type="match status" value="1"/>
</dbReference>
<evidence type="ECO:0000256" key="2">
    <source>
        <dbReference type="SAM" id="Coils"/>
    </source>
</evidence>
<dbReference type="Bgee" id="ENSLOCG00000016518">
    <property type="expression patterns" value="Expressed in testis and 9 other cell types or tissues"/>
</dbReference>
<evidence type="ECO:0000313" key="4">
    <source>
        <dbReference type="Ensembl" id="ENSLOCP00000020403.1"/>
    </source>
</evidence>